<dbReference type="CDD" id="cd02440">
    <property type="entry name" value="AdoMet_MTases"/>
    <property type="match status" value="1"/>
</dbReference>
<dbReference type="EC" id="2.1.-.-" evidence="2"/>
<sequence length="202" mass="23369">MREFWEEAFKDKQEMWGFDPTHSALLTAEMFVDKGVKKVLIPGIGYGRNAQAFLIKTMEVTGIEISKTAIELAKKHYGSTMKIYHGSVTDMPFDSDRYEGIFSHGLIHLLDENERTKFIKDCYKQLSDSGYMVFTAISKKAHSYGQGTYLSKDRYEQFGGVKIFFYDETSVQKEFGKYGLTHITEVTENHPFYLITCFKRRP</sequence>
<dbReference type="Pfam" id="PF13649">
    <property type="entry name" value="Methyltransf_25"/>
    <property type="match status" value="1"/>
</dbReference>
<dbReference type="GO" id="GO:0008168">
    <property type="term" value="F:methyltransferase activity"/>
    <property type="evidence" value="ECO:0007669"/>
    <property type="project" value="UniProtKB-KW"/>
</dbReference>
<name>A0AAE3R078_9BACT</name>
<dbReference type="Proteomes" id="UP001241110">
    <property type="component" value="Unassembled WGS sequence"/>
</dbReference>
<reference evidence="2" key="1">
    <citation type="submission" date="2023-05" db="EMBL/GenBank/DDBJ databases">
        <authorList>
            <person name="Zhang X."/>
        </authorList>
    </citation>
    <scope>NUCLEOTIDE SEQUENCE</scope>
    <source>
        <strain evidence="2">YF14B1</strain>
    </source>
</reference>
<dbReference type="SUPFAM" id="SSF53335">
    <property type="entry name" value="S-adenosyl-L-methionine-dependent methyltransferases"/>
    <property type="match status" value="1"/>
</dbReference>
<comment type="caution">
    <text evidence="2">The sequence shown here is derived from an EMBL/GenBank/DDBJ whole genome shotgun (WGS) entry which is preliminary data.</text>
</comment>
<evidence type="ECO:0000313" key="3">
    <source>
        <dbReference type="Proteomes" id="UP001241110"/>
    </source>
</evidence>
<dbReference type="EMBL" id="JASJOS010000038">
    <property type="protein sequence ID" value="MDJ1486385.1"/>
    <property type="molecule type" value="Genomic_DNA"/>
</dbReference>
<proteinExistence type="predicted"/>
<dbReference type="AlphaFoldDB" id="A0AAE3R078"/>
<accession>A0AAE3R078</accession>
<gene>
    <name evidence="2" type="ORF">QNI16_38255</name>
</gene>
<keyword evidence="2" id="KW-0489">Methyltransferase</keyword>
<dbReference type="Gene3D" id="3.40.50.150">
    <property type="entry name" value="Vaccinia Virus protein VP39"/>
    <property type="match status" value="1"/>
</dbReference>
<evidence type="ECO:0000259" key="1">
    <source>
        <dbReference type="Pfam" id="PF13649"/>
    </source>
</evidence>
<dbReference type="RefSeq" id="WP_313989952.1">
    <property type="nucleotide sequence ID" value="NZ_JASJOS010000038.1"/>
</dbReference>
<dbReference type="InterPro" id="IPR041698">
    <property type="entry name" value="Methyltransf_25"/>
</dbReference>
<evidence type="ECO:0000313" key="2">
    <source>
        <dbReference type="EMBL" id="MDJ1486385.1"/>
    </source>
</evidence>
<feature type="domain" description="Methyltransferase" evidence="1">
    <location>
        <begin position="39"/>
        <end position="130"/>
    </location>
</feature>
<dbReference type="GO" id="GO:0032259">
    <property type="term" value="P:methylation"/>
    <property type="evidence" value="ECO:0007669"/>
    <property type="project" value="UniProtKB-KW"/>
</dbReference>
<organism evidence="2 3">
    <name type="scientific">Xanthocytophaga flava</name>
    <dbReference type="NCBI Taxonomy" id="3048013"/>
    <lineage>
        <taxon>Bacteria</taxon>
        <taxon>Pseudomonadati</taxon>
        <taxon>Bacteroidota</taxon>
        <taxon>Cytophagia</taxon>
        <taxon>Cytophagales</taxon>
        <taxon>Rhodocytophagaceae</taxon>
        <taxon>Xanthocytophaga</taxon>
    </lineage>
</organism>
<protein>
    <submittedName>
        <fullName evidence="2">Class I SAM-dependent methyltransferase</fullName>
        <ecNumber evidence="2">2.1.-.-</ecNumber>
    </submittedName>
</protein>
<keyword evidence="2" id="KW-0808">Transferase</keyword>
<dbReference type="InterPro" id="IPR029063">
    <property type="entry name" value="SAM-dependent_MTases_sf"/>
</dbReference>